<dbReference type="EMBL" id="BAAFRS010000257">
    <property type="protein sequence ID" value="GAB1225658.1"/>
    <property type="molecule type" value="Genomic_DNA"/>
</dbReference>
<evidence type="ECO:0000313" key="2">
    <source>
        <dbReference type="Proteomes" id="UP001628156"/>
    </source>
</evidence>
<name>A0ABQ0DS12_9EUKA</name>
<gene>
    <name evidence="1" type="ORF">ENUP19_0257G0092</name>
</gene>
<keyword evidence="2" id="KW-1185">Reference proteome</keyword>
<accession>A0ABQ0DS12</accession>
<organism evidence="1 2">
    <name type="scientific">Entamoeba nuttalli</name>
    <dbReference type="NCBI Taxonomy" id="412467"/>
    <lineage>
        <taxon>Eukaryota</taxon>
        <taxon>Amoebozoa</taxon>
        <taxon>Evosea</taxon>
        <taxon>Archamoebae</taxon>
        <taxon>Mastigamoebida</taxon>
        <taxon>Entamoebidae</taxon>
        <taxon>Entamoeba</taxon>
    </lineage>
</organism>
<comment type="caution">
    <text evidence="1">The sequence shown here is derived from an EMBL/GenBank/DDBJ whole genome shotgun (WGS) entry which is preliminary data.</text>
</comment>
<proteinExistence type="predicted"/>
<evidence type="ECO:0000313" key="1">
    <source>
        <dbReference type="EMBL" id="GAB1225658.1"/>
    </source>
</evidence>
<dbReference type="Proteomes" id="UP001628156">
    <property type="component" value="Unassembled WGS sequence"/>
</dbReference>
<reference evidence="1 2" key="1">
    <citation type="journal article" date="2019" name="PLoS Negl. Trop. Dis.">
        <title>Whole genome sequencing of Entamoeba nuttalli reveals mammalian host-related molecular signatures and a novel octapeptide-repeat surface protein.</title>
        <authorList>
            <person name="Tanaka M."/>
            <person name="Makiuchi T."/>
            <person name="Komiyama T."/>
            <person name="Shiina T."/>
            <person name="Osaki K."/>
            <person name="Tachibana H."/>
        </authorList>
    </citation>
    <scope>NUCLEOTIDE SEQUENCE [LARGE SCALE GENOMIC DNA]</scope>
    <source>
        <strain evidence="1 2">P19-061405</strain>
    </source>
</reference>
<protein>
    <submittedName>
        <fullName evidence="1">Uncharacterized protein</fullName>
    </submittedName>
</protein>
<sequence length="503" mass="58575">MKGVINNEECPRCSIKRNLFIKINKTKLEIGEKEWICSIQFISTISKSKSSFIPLLKGENRYDEVIIFPYIHYYNLNDFLLIKLFKKSKKENKQIGGCKFSLQETFISEFKGSLQIIGIGKFNGKEFGELNIEASSMPSECCSINEINQFQKECLTEYEQQTKAFNNPEKIPEKRSRAATLRRVMHLQKKEQTQIIEKRILSPREEEQTEVDDIHEDLPLKGINEGIIIIVQAKKKRSEQIRKIIESSDNYEKYHFVEVFNGDFNEQVIPFLIENARNNISLPIVLCGGDWFIGLFVRQLSSINQRKKIINVLLFFIPTTKNCLIAKELGKIDFKYKANFCINWLNIMENNKETALISIEEYLCCKCLQKMILSEVNFFEGETSKNIPMIISAKVICGNKTVTVDYWKLKDKKIQVNKMKKSFDSIEIYKENKNDNFIMIPFKIGQKNIEKEEEHIICNKIIITSDNFELKIIVDRMVMSSNANYITFKLDLNGNSFSIQSFN</sequence>